<evidence type="ECO:0000256" key="5">
    <source>
        <dbReference type="PROSITE-ProRule" id="PRU00070"/>
    </source>
</evidence>
<dbReference type="AlphaFoldDB" id="A0AAD4N2J5"/>
<evidence type="ECO:0000256" key="1">
    <source>
        <dbReference type="ARBA" id="ARBA00022723"/>
    </source>
</evidence>
<reference evidence="9" key="1">
    <citation type="submission" date="2022-01" db="EMBL/GenBank/DDBJ databases">
        <title>Genome Sequence Resource for Two Populations of Ditylenchus destructor, the Migratory Endoparasitic Phytonematode.</title>
        <authorList>
            <person name="Zhang H."/>
            <person name="Lin R."/>
            <person name="Xie B."/>
        </authorList>
    </citation>
    <scope>NUCLEOTIDE SEQUENCE</scope>
    <source>
        <strain evidence="9">BazhouSP</strain>
    </source>
</reference>
<keyword evidence="1 5" id="KW-0479">Metal-binding</keyword>
<evidence type="ECO:0000256" key="3">
    <source>
        <dbReference type="ARBA" id="ARBA00023125"/>
    </source>
</evidence>
<keyword evidence="2 5" id="KW-0862">Zinc</keyword>
<evidence type="ECO:0000256" key="4">
    <source>
        <dbReference type="ARBA" id="ARBA00023242"/>
    </source>
</evidence>
<feature type="compositionally biased region" description="Low complexity" evidence="7">
    <location>
        <begin position="338"/>
        <end position="357"/>
    </location>
</feature>
<dbReference type="Proteomes" id="UP001201812">
    <property type="component" value="Unassembled WGS sequence"/>
</dbReference>
<feature type="domain" description="DM" evidence="8">
    <location>
        <begin position="131"/>
        <end position="174"/>
    </location>
</feature>
<keyword evidence="10" id="KW-1185">Reference proteome</keyword>
<organism evidence="9 10">
    <name type="scientific">Ditylenchus destructor</name>
    <dbReference type="NCBI Taxonomy" id="166010"/>
    <lineage>
        <taxon>Eukaryota</taxon>
        <taxon>Metazoa</taxon>
        <taxon>Ecdysozoa</taxon>
        <taxon>Nematoda</taxon>
        <taxon>Chromadorea</taxon>
        <taxon>Rhabditida</taxon>
        <taxon>Tylenchina</taxon>
        <taxon>Tylenchomorpha</taxon>
        <taxon>Sphaerularioidea</taxon>
        <taxon>Anguinidae</taxon>
        <taxon>Anguininae</taxon>
        <taxon>Ditylenchus</taxon>
    </lineage>
</organism>
<dbReference type="GO" id="GO:0046872">
    <property type="term" value="F:metal ion binding"/>
    <property type="evidence" value="ECO:0007669"/>
    <property type="project" value="UniProtKB-KW"/>
</dbReference>
<evidence type="ECO:0000259" key="8">
    <source>
        <dbReference type="PROSITE" id="PS50809"/>
    </source>
</evidence>
<dbReference type="Pfam" id="PF00751">
    <property type="entry name" value="DM"/>
    <property type="match status" value="1"/>
</dbReference>
<sequence length="738" mass="79583">MGNPREHFMAYLDALPVICGTVLAQELILVLFGNSDRLPVLETNINQHSTAVVPVDLPAGTQIVVEAQVLTSDVDRTIAEVQQAEQQQQILQQAMTTGDSANAQQPKAATEKAVMVAANAAKTAAARTLFCRKCEGHGQQVVLKGHASSCPFNNCQCKTCANVMSMRANAIIRRYRTRTSECGLVLKPVHFKNGNTRLRVFPKFISDEECLPIPVDQQNRPQNMSNGVLLTPNNGMSNHSSLKDLSSIGEEEEYHRSQGSANQTNPNYVIPMMIPPNGTANNSPASNNVTGIDMDPTLCKATSMRNLTKRTMINEDEISRCNTLPKRAHSHSPVLMDTSDPTPQAQSSSSPTNSTCSLGIGLQKIASGPSDQDPNALYRANSTKSLSFLSQMGGTESGVQQLTSQPQAIGMPNIGNNGFGSSHGVPQSLVDLIMTANHQQHQQSQQISMFEQPAAPQNQSQLSNVMSVLAQNGLLANLIQQQQRTTPPFGNNPLLTELNAIVSAQGNRNVRDPQNAMGGLFSTLNAPSSTTPQPSSIATSLFSSQAIPTSQAIPGQIAPGHIASQPNQHQQINQLLQDLQKQQSLHFVQTPSSQPPFFFSPPAGNVNKAQVNTGGSQTSTVPNTPTNVSNGFNFGSSNGFLDVRKTSQVQNQDGNFFSSRNTTPTVSAMLQSSPLPTSYERLTETLCLAPERFLSTVRELERQMLGPQVQSPHAQTQIHVTDPQTSISMLATQFSQHV</sequence>
<feature type="region of interest" description="Disordered" evidence="7">
    <location>
        <begin position="327"/>
        <end position="358"/>
    </location>
</feature>
<keyword evidence="3 5" id="KW-0238">DNA-binding</keyword>
<proteinExistence type="predicted"/>
<keyword evidence="6" id="KW-0175">Coiled coil</keyword>
<accession>A0AAD4N2J5</accession>
<dbReference type="SMART" id="SM00301">
    <property type="entry name" value="DM"/>
    <property type="match status" value="1"/>
</dbReference>
<dbReference type="Gene3D" id="4.10.1040.10">
    <property type="entry name" value="DM DNA-binding domain"/>
    <property type="match status" value="1"/>
</dbReference>
<comment type="caution">
    <text evidence="9">The sequence shown here is derived from an EMBL/GenBank/DDBJ whole genome shotgun (WGS) entry which is preliminary data.</text>
</comment>
<dbReference type="InterPro" id="IPR001275">
    <property type="entry name" value="DM_DNA-bd"/>
</dbReference>
<dbReference type="SUPFAM" id="SSF82927">
    <property type="entry name" value="Cysteine-rich DNA binding domain, (DM domain)"/>
    <property type="match status" value="1"/>
</dbReference>
<dbReference type="GO" id="GO:0006355">
    <property type="term" value="P:regulation of DNA-templated transcription"/>
    <property type="evidence" value="ECO:0007669"/>
    <property type="project" value="InterPro"/>
</dbReference>
<feature type="DNA-binding region" description="DM" evidence="5">
    <location>
        <begin position="131"/>
        <end position="174"/>
    </location>
</feature>
<comment type="subcellular location">
    <subcellularLocation>
        <location evidence="5">Nucleus</location>
    </subcellularLocation>
</comment>
<dbReference type="GO" id="GO:0005634">
    <property type="term" value="C:nucleus"/>
    <property type="evidence" value="ECO:0007669"/>
    <property type="project" value="UniProtKB-SubCell"/>
</dbReference>
<keyword evidence="4 5" id="KW-0539">Nucleus</keyword>
<evidence type="ECO:0000313" key="10">
    <source>
        <dbReference type="Proteomes" id="UP001201812"/>
    </source>
</evidence>
<dbReference type="PROSITE" id="PS40000">
    <property type="entry name" value="DM_1"/>
    <property type="match status" value="1"/>
</dbReference>
<evidence type="ECO:0000256" key="7">
    <source>
        <dbReference type="SAM" id="MobiDB-lite"/>
    </source>
</evidence>
<feature type="coiled-coil region" evidence="6">
    <location>
        <begin position="67"/>
        <end position="94"/>
    </location>
</feature>
<gene>
    <name evidence="9" type="ORF">DdX_10680</name>
</gene>
<dbReference type="InterPro" id="IPR036407">
    <property type="entry name" value="DM_DNA-bd_sf"/>
</dbReference>
<protein>
    <submittedName>
        <fullName evidence="9">DM DNA binding domain-containing protein</fullName>
    </submittedName>
</protein>
<name>A0AAD4N2J5_9BILA</name>
<evidence type="ECO:0000256" key="2">
    <source>
        <dbReference type="ARBA" id="ARBA00022833"/>
    </source>
</evidence>
<dbReference type="GO" id="GO:0043565">
    <property type="term" value="F:sequence-specific DNA binding"/>
    <property type="evidence" value="ECO:0007669"/>
    <property type="project" value="InterPro"/>
</dbReference>
<dbReference type="EMBL" id="JAKKPZ010000025">
    <property type="protein sequence ID" value="KAI1710618.1"/>
    <property type="molecule type" value="Genomic_DNA"/>
</dbReference>
<evidence type="ECO:0000313" key="9">
    <source>
        <dbReference type="EMBL" id="KAI1710618.1"/>
    </source>
</evidence>
<evidence type="ECO:0000256" key="6">
    <source>
        <dbReference type="SAM" id="Coils"/>
    </source>
</evidence>
<dbReference type="PROSITE" id="PS50809">
    <property type="entry name" value="DM_2"/>
    <property type="match status" value="1"/>
</dbReference>